<keyword evidence="5" id="KW-1185">Reference proteome</keyword>
<dbReference type="InterPro" id="IPR013780">
    <property type="entry name" value="Glyco_hydro_b"/>
</dbReference>
<dbReference type="InterPro" id="IPR045857">
    <property type="entry name" value="O16G_dom_2"/>
</dbReference>
<reference evidence="4" key="1">
    <citation type="submission" date="2020-09" db="EMBL/GenBank/DDBJ databases">
        <title>Genome seq and assembly of Limnohabitants sp.</title>
        <authorList>
            <person name="Chhetri G."/>
        </authorList>
    </citation>
    <scope>NUCLEOTIDE SEQUENCE</scope>
    <source>
        <strain evidence="4">JUR4</strain>
    </source>
</reference>
<comment type="caution">
    <text evidence="4">The sequence shown here is derived from an EMBL/GenBank/DDBJ whole genome shotgun (WGS) entry which is preliminary data.</text>
</comment>
<dbReference type="SMART" id="SM00642">
    <property type="entry name" value="Aamy"/>
    <property type="match status" value="1"/>
</dbReference>
<evidence type="ECO:0000313" key="5">
    <source>
        <dbReference type="Proteomes" id="UP000647424"/>
    </source>
</evidence>
<dbReference type="SUPFAM" id="SSF51445">
    <property type="entry name" value="(Trans)glycosidases"/>
    <property type="match status" value="1"/>
</dbReference>
<dbReference type="AlphaFoldDB" id="A0A927FID2"/>
<sequence>MNTSSFFVRNACTALLLTLCSALQAQAPLDLSPVPAQVAPSPLPEGWQHGAFMEIFVRSWRDSDGDGIGDLKGLTQSLDHLQKLGIRGLWLMPITRSADGDHGYATADYRSIEPAYGTLADFDELIREAHARGIGVIMDYVVNHSADTHPAFVQSVREPQGPYRAWYEWRQEHPQGWDIWGRDPWIRTPAGSYLATFGAPMPDFNLRHPPVVAYHQDSLRFWLNRGLDGMRLDAVPHLIENNAKDWNDQPESRQLTGELTRLIKSYPGRYVVCEATAQPRAYASPEVCGGSFAFGLESKIVPAAKGDAKAIAEVAQYFVTAPHTLATFVSNHDQFAGQRLWDQVGGNEVHYKLAAATYLLLPGTPFIYYGEDIGMAGAQGLADDPKIRGPLSWSPDPNNGGFTTGQPYRALASNLRSHHVQGQVQSAHSIWAFYKDMLALRNSRVSIARGTYEFAQAQGQLMAYQRRMGREHSLVVINYAQQAATLTLDGLSADAQLRPLYPAGGVQRLRAGQLTVPAQSVQVFALEK</sequence>
<dbReference type="GO" id="GO:0004556">
    <property type="term" value="F:alpha-amylase activity"/>
    <property type="evidence" value="ECO:0007669"/>
    <property type="project" value="TreeGrafter"/>
</dbReference>
<dbReference type="RefSeq" id="WP_191820434.1">
    <property type="nucleotide sequence ID" value="NZ_JACYFT010000005.1"/>
</dbReference>
<dbReference type="Gene3D" id="3.90.400.10">
    <property type="entry name" value="Oligo-1,6-glucosidase, Domain 2"/>
    <property type="match status" value="1"/>
</dbReference>
<dbReference type="Gene3D" id="2.60.40.1180">
    <property type="entry name" value="Golgi alpha-mannosidase II"/>
    <property type="match status" value="1"/>
</dbReference>
<proteinExistence type="inferred from homology"/>
<name>A0A927FID2_9BURK</name>
<protein>
    <submittedName>
        <fullName evidence="4">Alpha-amylase</fullName>
    </submittedName>
</protein>
<comment type="similarity">
    <text evidence="1">Belongs to the glycosyl hydrolase 13 family.</text>
</comment>
<dbReference type="EMBL" id="JACYFT010000005">
    <property type="protein sequence ID" value="MBD8051945.1"/>
    <property type="molecule type" value="Genomic_DNA"/>
</dbReference>
<dbReference type="InterPro" id="IPR006047">
    <property type="entry name" value="GH13_cat_dom"/>
</dbReference>
<dbReference type="Gene3D" id="3.20.20.80">
    <property type="entry name" value="Glycosidases"/>
    <property type="match status" value="1"/>
</dbReference>
<dbReference type="Proteomes" id="UP000647424">
    <property type="component" value="Unassembled WGS sequence"/>
</dbReference>
<gene>
    <name evidence="4" type="ORF">IC609_15520</name>
</gene>
<evidence type="ECO:0000313" key="4">
    <source>
        <dbReference type="EMBL" id="MBD8051945.1"/>
    </source>
</evidence>
<dbReference type="SUPFAM" id="SSF51011">
    <property type="entry name" value="Glycosyl hydrolase domain"/>
    <property type="match status" value="1"/>
</dbReference>
<dbReference type="InterPro" id="IPR017853">
    <property type="entry name" value="GH"/>
</dbReference>
<evidence type="ECO:0000259" key="3">
    <source>
        <dbReference type="SMART" id="SM00642"/>
    </source>
</evidence>
<feature type="chain" id="PRO_5037368787" evidence="2">
    <location>
        <begin position="28"/>
        <end position="528"/>
    </location>
</feature>
<feature type="signal peptide" evidence="2">
    <location>
        <begin position="1"/>
        <end position="27"/>
    </location>
</feature>
<dbReference type="GO" id="GO:0009313">
    <property type="term" value="P:oligosaccharide catabolic process"/>
    <property type="evidence" value="ECO:0007669"/>
    <property type="project" value="TreeGrafter"/>
</dbReference>
<keyword evidence="2" id="KW-0732">Signal</keyword>
<organism evidence="4 5">
    <name type="scientific">Limnohabitans radicicola</name>
    <dbReference type="NCBI Taxonomy" id="2771427"/>
    <lineage>
        <taxon>Bacteria</taxon>
        <taxon>Pseudomonadati</taxon>
        <taxon>Pseudomonadota</taxon>
        <taxon>Betaproteobacteria</taxon>
        <taxon>Burkholderiales</taxon>
        <taxon>Comamonadaceae</taxon>
        <taxon>Limnohabitans</taxon>
    </lineage>
</organism>
<evidence type="ECO:0000256" key="1">
    <source>
        <dbReference type="ARBA" id="ARBA00008061"/>
    </source>
</evidence>
<dbReference type="PANTHER" id="PTHR10357:SF179">
    <property type="entry name" value="NEUTRAL AND BASIC AMINO ACID TRANSPORT PROTEIN RBAT"/>
    <property type="match status" value="1"/>
</dbReference>
<accession>A0A927FID2</accession>
<evidence type="ECO:0000256" key="2">
    <source>
        <dbReference type="SAM" id="SignalP"/>
    </source>
</evidence>
<dbReference type="Pfam" id="PF00128">
    <property type="entry name" value="Alpha-amylase"/>
    <property type="match status" value="1"/>
</dbReference>
<dbReference type="PANTHER" id="PTHR10357">
    <property type="entry name" value="ALPHA-AMYLASE FAMILY MEMBER"/>
    <property type="match status" value="1"/>
</dbReference>
<dbReference type="CDD" id="cd11316">
    <property type="entry name" value="AmyAc_bac2_AmyA"/>
    <property type="match status" value="1"/>
</dbReference>
<feature type="domain" description="Glycosyl hydrolase family 13 catalytic" evidence="3">
    <location>
        <begin position="54"/>
        <end position="441"/>
    </location>
</feature>